<evidence type="ECO:0000313" key="1">
    <source>
        <dbReference type="EMBL" id="KAH0748993.1"/>
    </source>
</evidence>
<gene>
    <name evidence="1" type="ORF">KY290_028225</name>
</gene>
<name>A0ABQ7UIH0_SOLTU</name>
<reference evidence="1 2" key="1">
    <citation type="journal article" date="2021" name="bioRxiv">
        <title>Chromosome-scale and haplotype-resolved genome assembly of a tetraploid potato cultivar.</title>
        <authorList>
            <person name="Sun H."/>
            <person name="Jiao W.-B."/>
            <person name="Krause K."/>
            <person name="Campoy J.A."/>
            <person name="Goel M."/>
            <person name="Folz-Donahue K."/>
            <person name="Kukat C."/>
            <person name="Huettel B."/>
            <person name="Schneeberger K."/>
        </authorList>
    </citation>
    <scope>NUCLEOTIDE SEQUENCE [LARGE SCALE GENOMIC DNA]</scope>
    <source>
        <strain evidence="1">SolTubOtavaFocal</strain>
        <tissue evidence="1">Leaves</tissue>
    </source>
</reference>
<dbReference type="EMBL" id="JAIVGD010000019">
    <property type="protein sequence ID" value="KAH0748993.1"/>
    <property type="molecule type" value="Genomic_DNA"/>
</dbReference>
<evidence type="ECO:0000313" key="2">
    <source>
        <dbReference type="Proteomes" id="UP000826656"/>
    </source>
</evidence>
<organism evidence="1 2">
    <name type="scientific">Solanum tuberosum</name>
    <name type="common">Potato</name>
    <dbReference type="NCBI Taxonomy" id="4113"/>
    <lineage>
        <taxon>Eukaryota</taxon>
        <taxon>Viridiplantae</taxon>
        <taxon>Streptophyta</taxon>
        <taxon>Embryophyta</taxon>
        <taxon>Tracheophyta</taxon>
        <taxon>Spermatophyta</taxon>
        <taxon>Magnoliopsida</taxon>
        <taxon>eudicotyledons</taxon>
        <taxon>Gunneridae</taxon>
        <taxon>Pentapetalae</taxon>
        <taxon>asterids</taxon>
        <taxon>lamiids</taxon>
        <taxon>Solanales</taxon>
        <taxon>Solanaceae</taxon>
        <taxon>Solanoideae</taxon>
        <taxon>Solaneae</taxon>
        <taxon>Solanum</taxon>
    </lineage>
</organism>
<proteinExistence type="predicted"/>
<protein>
    <submittedName>
        <fullName evidence="1">Uncharacterized protein</fullName>
    </submittedName>
</protein>
<comment type="caution">
    <text evidence="1">The sequence shown here is derived from an EMBL/GenBank/DDBJ whole genome shotgun (WGS) entry which is preliminary data.</text>
</comment>
<keyword evidence="2" id="KW-1185">Reference proteome</keyword>
<dbReference type="Proteomes" id="UP000826656">
    <property type="component" value="Unassembled WGS sequence"/>
</dbReference>
<sequence>MMLMEHSMNLHLSPMQSKDGISVQLIQAPYLRPAYEGLLDVYSEMEQVFAKECKSDRLYYAKHEMKLVSA</sequence>
<accession>A0ABQ7UIH0</accession>